<feature type="binding site" evidence="4">
    <location>
        <position position="55"/>
    </location>
    <ligand>
        <name>Zn(2+)</name>
        <dbReference type="ChEBI" id="CHEBI:29105"/>
    </ligand>
</feature>
<evidence type="ECO:0000256" key="5">
    <source>
        <dbReference type="RuleBase" id="RU003956"/>
    </source>
</evidence>
<comment type="similarity">
    <text evidence="1 5">Belongs to the beta-class carbonic anhydrase family.</text>
</comment>
<dbReference type="Proteomes" id="UP000663832">
    <property type="component" value="Unassembled WGS sequence"/>
</dbReference>
<dbReference type="AlphaFoldDB" id="A0A813M5X7"/>
<evidence type="ECO:0000313" key="7">
    <source>
        <dbReference type="EMBL" id="CAF0889588.1"/>
    </source>
</evidence>
<gene>
    <name evidence="6" type="ORF">BJG266_LOCUS16</name>
    <name evidence="7" type="ORF">QVE165_LOCUS8870</name>
</gene>
<dbReference type="EMBL" id="CAJNOM010000040">
    <property type="protein sequence ID" value="CAF0889588.1"/>
    <property type="molecule type" value="Genomic_DNA"/>
</dbReference>
<keyword evidence="2 4" id="KW-0479">Metal-binding</keyword>
<dbReference type="EMBL" id="CAJNOI010000001">
    <property type="protein sequence ID" value="CAF0718835.1"/>
    <property type="molecule type" value="Genomic_DNA"/>
</dbReference>
<evidence type="ECO:0000313" key="8">
    <source>
        <dbReference type="Proteomes" id="UP000663832"/>
    </source>
</evidence>
<comment type="caution">
    <text evidence="6">The sequence shown here is derived from an EMBL/GenBank/DDBJ whole genome shotgun (WGS) entry which is preliminary data.</text>
</comment>
<name>A0A813M5X7_9BILA</name>
<keyword evidence="8" id="KW-1185">Reference proteome</keyword>
<protein>
    <recommendedName>
        <fullName evidence="5">Carbonic anhydrase</fullName>
        <ecNumber evidence="5">4.2.1.1</ecNumber>
    </recommendedName>
    <alternativeName>
        <fullName evidence="5">Carbonate dehydratase</fullName>
    </alternativeName>
</protein>
<evidence type="ECO:0000313" key="9">
    <source>
        <dbReference type="Proteomes" id="UP000663877"/>
    </source>
</evidence>
<sequence length="199" mass="22117">MHKVIAAAIDSNILSASESFIDQCCTQNVGYAQTYDEKIYDVRAPPSKHLAIVCCMDARLDVFRMLGLNPGEAHVIRNGGGRIRDAVRSLVCSQTLLQTKEVMIIHHTDCGFTYFSNNDQVMTALKLQPGTEVGNLPIFQTIPGQVSATTTPDFMPIADLEQSIRDDLAEYKQYPMLNQNVTVRGFLYDTKTGLLKEVK</sequence>
<dbReference type="Proteomes" id="UP000663877">
    <property type="component" value="Unassembled WGS sequence"/>
</dbReference>
<reference evidence="6" key="1">
    <citation type="submission" date="2021-02" db="EMBL/GenBank/DDBJ databases">
        <authorList>
            <person name="Nowell W R."/>
        </authorList>
    </citation>
    <scope>NUCLEOTIDE SEQUENCE</scope>
</reference>
<accession>A0A813M5X7</accession>
<dbReference type="PANTHER" id="PTHR43175:SF3">
    <property type="entry name" value="CARBON DISULFIDE HYDROLASE"/>
    <property type="match status" value="1"/>
</dbReference>
<dbReference type="InterPro" id="IPR036874">
    <property type="entry name" value="Carbonic_anhydrase_sf"/>
</dbReference>
<dbReference type="CDD" id="cd03379">
    <property type="entry name" value="beta_CA_cladeD"/>
    <property type="match status" value="1"/>
</dbReference>
<feature type="binding site" evidence="4">
    <location>
        <position position="107"/>
    </location>
    <ligand>
        <name>Zn(2+)</name>
        <dbReference type="ChEBI" id="CHEBI:29105"/>
    </ligand>
</feature>
<feature type="binding site" evidence="4">
    <location>
        <position position="57"/>
    </location>
    <ligand>
        <name>Zn(2+)</name>
        <dbReference type="ChEBI" id="CHEBI:29105"/>
    </ligand>
</feature>
<dbReference type="Pfam" id="PF00484">
    <property type="entry name" value="Pro_CA"/>
    <property type="match status" value="1"/>
</dbReference>
<dbReference type="OrthoDB" id="10248475at2759"/>
<organism evidence="6 9">
    <name type="scientific">Adineta steineri</name>
    <dbReference type="NCBI Taxonomy" id="433720"/>
    <lineage>
        <taxon>Eukaryota</taxon>
        <taxon>Metazoa</taxon>
        <taxon>Spiralia</taxon>
        <taxon>Gnathifera</taxon>
        <taxon>Rotifera</taxon>
        <taxon>Eurotatoria</taxon>
        <taxon>Bdelloidea</taxon>
        <taxon>Adinetida</taxon>
        <taxon>Adinetidae</taxon>
        <taxon>Adineta</taxon>
    </lineage>
</organism>
<evidence type="ECO:0000256" key="2">
    <source>
        <dbReference type="ARBA" id="ARBA00022723"/>
    </source>
</evidence>
<evidence type="ECO:0000256" key="3">
    <source>
        <dbReference type="ARBA" id="ARBA00022833"/>
    </source>
</evidence>
<comment type="function">
    <text evidence="5">Reversible hydration of carbon dioxide.</text>
</comment>
<comment type="cofactor">
    <cofactor evidence="4">
        <name>Zn(2+)</name>
        <dbReference type="ChEBI" id="CHEBI:29105"/>
    </cofactor>
    <text evidence="4">Binds 1 zinc ion per subunit.</text>
</comment>
<dbReference type="SMART" id="SM00947">
    <property type="entry name" value="Pro_CA"/>
    <property type="match status" value="1"/>
</dbReference>
<proteinExistence type="inferred from homology"/>
<evidence type="ECO:0000256" key="1">
    <source>
        <dbReference type="ARBA" id="ARBA00006217"/>
    </source>
</evidence>
<evidence type="ECO:0000256" key="4">
    <source>
        <dbReference type="PIRSR" id="PIRSR601765-1"/>
    </source>
</evidence>
<comment type="catalytic activity">
    <reaction evidence="5">
        <text>hydrogencarbonate + H(+) = CO2 + H2O</text>
        <dbReference type="Rhea" id="RHEA:10748"/>
        <dbReference type="ChEBI" id="CHEBI:15377"/>
        <dbReference type="ChEBI" id="CHEBI:15378"/>
        <dbReference type="ChEBI" id="CHEBI:16526"/>
        <dbReference type="ChEBI" id="CHEBI:17544"/>
        <dbReference type="EC" id="4.2.1.1"/>
    </reaction>
</comment>
<evidence type="ECO:0000313" key="6">
    <source>
        <dbReference type="EMBL" id="CAF0718835.1"/>
    </source>
</evidence>
<keyword evidence="5" id="KW-0456">Lyase</keyword>
<dbReference type="GO" id="GO:0008270">
    <property type="term" value="F:zinc ion binding"/>
    <property type="evidence" value="ECO:0007669"/>
    <property type="project" value="UniProtKB-UniRule"/>
</dbReference>
<dbReference type="EC" id="4.2.1.1" evidence="5"/>
<keyword evidence="3 4" id="KW-0862">Zinc</keyword>
<dbReference type="InterPro" id="IPR001765">
    <property type="entry name" value="Carbonic_anhydrase"/>
</dbReference>
<feature type="binding site" evidence="4">
    <location>
        <position position="110"/>
    </location>
    <ligand>
        <name>Zn(2+)</name>
        <dbReference type="ChEBI" id="CHEBI:29105"/>
    </ligand>
</feature>
<dbReference type="GO" id="GO:0004089">
    <property type="term" value="F:carbonate dehydratase activity"/>
    <property type="evidence" value="ECO:0007669"/>
    <property type="project" value="UniProtKB-UniRule"/>
</dbReference>
<dbReference type="PANTHER" id="PTHR43175">
    <property type="entry name" value="CARBONIC ANHYDRASE"/>
    <property type="match status" value="1"/>
</dbReference>
<dbReference type="SUPFAM" id="SSF53056">
    <property type="entry name" value="beta-carbonic anhydrase, cab"/>
    <property type="match status" value="1"/>
</dbReference>
<dbReference type="Gene3D" id="3.40.1050.10">
    <property type="entry name" value="Carbonic anhydrase"/>
    <property type="match status" value="1"/>
</dbReference>